<dbReference type="Proteomes" id="UP000286268">
    <property type="component" value="Chromosome"/>
</dbReference>
<reference evidence="1 2" key="1">
    <citation type="submission" date="2018-01" db="EMBL/GenBank/DDBJ databases">
        <title>Genome Sequencing and Assembly of Anaerobacter polyendosporus strain CT4.</title>
        <authorList>
            <person name="Tachaapaikoon C."/>
            <person name="Sutheeworapong S."/>
            <person name="Jenjaroenpun P."/>
            <person name="Wongsurawat T."/>
            <person name="Nookeaw I."/>
            <person name="Cheawchanlertfa P."/>
            <person name="Kosugi A."/>
            <person name="Cheevadhanarak S."/>
            <person name="Ratanakhanokchai K."/>
        </authorList>
    </citation>
    <scope>NUCLEOTIDE SEQUENCE [LARGE SCALE GENOMIC DNA]</scope>
    <source>
        <strain evidence="1 2">CT4</strain>
    </source>
</reference>
<dbReference type="EMBL" id="CP025746">
    <property type="protein sequence ID" value="QAA33766.1"/>
    <property type="molecule type" value="Genomic_DNA"/>
</dbReference>
<keyword evidence="2" id="KW-1185">Reference proteome</keyword>
<dbReference type="KEGG" id="cmah:C1I91_20220"/>
<evidence type="ECO:0000313" key="2">
    <source>
        <dbReference type="Proteomes" id="UP000286268"/>
    </source>
</evidence>
<protein>
    <submittedName>
        <fullName evidence="1">Uncharacterized protein</fullName>
    </submittedName>
</protein>
<sequence>MMITTDYFAECFVGEFSTIKWGFVSKPNSLAYVNKPVLLGFKTGVELDATNIVRNLTLKVASGEKDYQALLKLFRVWAESV</sequence>
<proteinExistence type="predicted"/>
<organism evidence="1 2">
    <name type="scientific">Clostridium manihotivorum</name>
    <dbReference type="NCBI Taxonomy" id="2320868"/>
    <lineage>
        <taxon>Bacteria</taxon>
        <taxon>Bacillati</taxon>
        <taxon>Bacillota</taxon>
        <taxon>Clostridia</taxon>
        <taxon>Eubacteriales</taxon>
        <taxon>Clostridiaceae</taxon>
        <taxon>Clostridium</taxon>
    </lineage>
</organism>
<dbReference type="AlphaFoldDB" id="A0A410DX63"/>
<evidence type="ECO:0000313" key="1">
    <source>
        <dbReference type="EMBL" id="QAA33766.1"/>
    </source>
</evidence>
<name>A0A410DX63_9CLOT</name>
<gene>
    <name evidence="1" type="ORF">C1I91_20220</name>
</gene>
<accession>A0A410DX63</accession>